<feature type="region of interest" description="Disordered" evidence="1">
    <location>
        <begin position="140"/>
        <end position="165"/>
    </location>
</feature>
<protein>
    <submittedName>
        <fullName evidence="2">Uncharacterized protein</fullName>
    </submittedName>
</protein>
<feature type="region of interest" description="Disordered" evidence="1">
    <location>
        <begin position="458"/>
        <end position="486"/>
    </location>
</feature>
<reference evidence="2" key="1">
    <citation type="journal article" date="2020" name="Stud. Mycol.">
        <title>101 Dothideomycetes genomes: a test case for predicting lifestyles and emergence of pathogens.</title>
        <authorList>
            <person name="Haridas S."/>
            <person name="Albert R."/>
            <person name="Binder M."/>
            <person name="Bloem J."/>
            <person name="Labutti K."/>
            <person name="Salamov A."/>
            <person name="Andreopoulos B."/>
            <person name="Baker S."/>
            <person name="Barry K."/>
            <person name="Bills G."/>
            <person name="Bluhm B."/>
            <person name="Cannon C."/>
            <person name="Castanera R."/>
            <person name="Culley D."/>
            <person name="Daum C."/>
            <person name="Ezra D."/>
            <person name="Gonzalez J."/>
            <person name="Henrissat B."/>
            <person name="Kuo A."/>
            <person name="Liang C."/>
            <person name="Lipzen A."/>
            <person name="Lutzoni F."/>
            <person name="Magnuson J."/>
            <person name="Mondo S."/>
            <person name="Nolan M."/>
            <person name="Ohm R."/>
            <person name="Pangilinan J."/>
            <person name="Park H.-J."/>
            <person name="Ramirez L."/>
            <person name="Alfaro M."/>
            <person name="Sun H."/>
            <person name="Tritt A."/>
            <person name="Yoshinaga Y."/>
            <person name="Zwiers L.-H."/>
            <person name="Turgeon B."/>
            <person name="Goodwin S."/>
            <person name="Spatafora J."/>
            <person name="Crous P."/>
            <person name="Grigoriev I."/>
        </authorList>
    </citation>
    <scope>NUCLEOTIDE SEQUENCE</scope>
    <source>
        <strain evidence="2">CBS 122681</strain>
    </source>
</reference>
<proteinExistence type="predicted"/>
<evidence type="ECO:0000256" key="1">
    <source>
        <dbReference type="SAM" id="MobiDB-lite"/>
    </source>
</evidence>
<keyword evidence="3" id="KW-1185">Reference proteome</keyword>
<name>A0A6A6SRP2_9PLEO</name>
<feature type="compositionally biased region" description="Acidic residues" evidence="1">
    <location>
        <begin position="471"/>
        <end position="483"/>
    </location>
</feature>
<accession>A0A6A6SRP2</accession>
<organism evidence="2 3">
    <name type="scientific">Lophiostoma macrostomum CBS 122681</name>
    <dbReference type="NCBI Taxonomy" id="1314788"/>
    <lineage>
        <taxon>Eukaryota</taxon>
        <taxon>Fungi</taxon>
        <taxon>Dikarya</taxon>
        <taxon>Ascomycota</taxon>
        <taxon>Pezizomycotina</taxon>
        <taxon>Dothideomycetes</taxon>
        <taxon>Pleosporomycetidae</taxon>
        <taxon>Pleosporales</taxon>
        <taxon>Lophiostomataceae</taxon>
        <taxon>Lophiostoma</taxon>
    </lineage>
</organism>
<sequence>MVGCSFTDHAYCNLFPTELRGSEADYFGDVSKALDSYPSTLPSQIRFPKMQVTHESARTLSFPSTSAVTACCRFSNTDTPVDECLLGMKQTASTFARLISTAPSYPCVLRFPIPTGQFSNSCDIIAAKGTLINVVFPMPAKGKRPADQPTTQTEAKRQRRAADPAREDAINKALYARRERETQDIETIITSMTGEECKRIMRAEAQRDAKFAHCILTYFDKSRGNYVLVVPSVADFLRGARFPLIPPTVAEDASKYFSRFFDRFLRFSMFDDYHKSPFESMHAIEECGAPAWYFPACINSRSPAQIKFNALAALRVMGKVMWEMYVVSPLVPLGPQPCKWTLQQIQKGCEDVTNLLTVSERIAFVRRYGSRREFTSYDRHVPGDFRALGAPEWESFMSSEAIKARRTGKSAGSRRSQEFMLEDDNFVRDDVDYQAEVEQLPVIKQEAYPDDISAIFLEQDKRNNERRQEADSEESNDSEEESEGEHQVNEYYWCQIEETRFGPNLCTRPYCSYCPVREYRAIGVSQAMKDACKEVFGSHPA</sequence>
<feature type="compositionally biased region" description="Basic and acidic residues" evidence="1">
    <location>
        <begin position="458"/>
        <end position="470"/>
    </location>
</feature>
<dbReference type="AlphaFoldDB" id="A0A6A6SRP2"/>
<feature type="compositionally biased region" description="Basic and acidic residues" evidence="1">
    <location>
        <begin position="154"/>
        <end position="165"/>
    </location>
</feature>
<evidence type="ECO:0000313" key="3">
    <source>
        <dbReference type="Proteomes" id="UP000799324"/>
    </source>
</evidence>
<dbReference type="EMBL" id="MU004463">
    <property type="protein sequence ID" value="KAF2650222.1"/>
    <property type="molecule type" value="Genomic_DNA"/>
</dbReference>
<dbReference type="Proteomes" id="UP000799324">
    <property type="component" value="Unassembled WGS sequence"/>
</dbReference>
<gene>
    <name evidence="2" type="ORF">K491DRAFT_683203</name>
</gene>
<evidence type="ECO:0000313" key="2">
    <source>
        <dbReference type="EMBL" id="KAF2650222.1"/>
    </source>
</evidence>